<protein>
    <recommendedName>
        <fullName evidence="3">RING-type domain-containing protein</fullName>
    </recommendedName>
</protein>
<evidence type="ECO:0000259" key="3">
    <source>
        <dbReference type="PROSITE" id="PS50089"/>
    </source>
</evidence>
<accession>A0A9Q1GS51</accession>
<dbReference type="AlphaFoldDB" id="A0A9Q1GS51"/>
<dbReference type="InterPro" id="IPR001841">
    <property type="entry name" value="Znf_RING"/>
</dbReference>
<organism evidence="4 5">
    <name type="scientific">Carnegiea gigantea</name>
    <dbReference type="NCBI Taxonomy" id="171969"/>
    <lineage>
        <taxon>Eukaryota</taxon>
        <taxon>Viridiplantae</taxon>
        <taxon>Streptophyta</taxon>
        <taxon>Embryophyta</taxon>
        <taxon>Tracheophyta</taxon>
        <taxon>Spermatophyta</taxon>
        <taxon>Magnoliopsida</taxon>
        <taxon>eudicotyledons</taxon>
        <taxon>Gunneridae</taxon>
        <taxon>Pentapetalae</taxon>
        <taxon>Caryophyllales</taxon>
        <taxon>Cactineae</taxon>
        <taxon>Cactaceae</taxon>
        <taxon>Cactoideae</taxon>
        <taxon>Echinocereeae</taxon>
        <taxon>Carnegiea</taxon>
    </lineage>
</organism>
<dbReference type="Pfam" id="PF13639">
    <property type="entry name" value="zf-RING_2"/>
    <property type="match status" value="1"/>
</dbReference>
<evidence type="ECO:0000313" key="4">
    <source>
        <dbReference type="EMBL" id="KAJ8423623.1"/>
    </source>
</evidence>
<dbReference type="Proteomes" id="UP001153076">
    <property type="component" value="Unassembled WGS sequence"/>
</dbReference>
<evidence type="ECO:0000256" key="1">
    <source>
        <dbReference type="PROSITE-ProRule" id="PRU00175"/>
    </source>
</evidence>
<feature type="transmembrane region" description="Helical" evidence="2">
    <location>
        <begin position="20"/>
        <end position="43"/>
    </location>
</feature>
<reference evidence="4" key="1">
    <citation type="submission" date="2022-04" db="EMBL/GenBank/DDBJ databases">
        <title>Carnegiea gigantea Genome sequencing and assembly v2.</title>
        <authorList>
            <person name="Copetti D."/>
            <person name="Sanderson M.J."/>
            <person name="Burquez A."/>
            <person name="Wojciechowski M.F."/>
        </authorList>
    </citation>
    <scope>NUCLEOTIDE SEQUENCE</scope>
    <source>
        <strain evidence="4">SGP5-SGP5p</strain>
        <tissue evidence="4">Aerial part</tissue>
    </source>
</reference>
<keyword evidence="1" id="KW-0862">Zinc</keyword>
<keyword evidence="2" id="KW-1133">Transmembrane helix</keyword>
<keyword evidence="2" id="KW-0472">Membrane</keyword>
<dbReference type="SMART" id="SM00184">
    <property type="entry name" value="RING"/>
    <property type="match status" value="1"/>
</dbReference>
<dbReference type="SUPFAM" id="SSF57850">
    <property type="entry name" value="RING/U-box"/>
    <property type="match status" value="1"/>
</dbReference>
<dbReference type="InterPro" id="IPR013083">
    <property type="entry name" value="Znf_RING/FYVE/PHD"/>
</dbReference>
<dbReference type="PROSITE" id="PS50089">
    <property type="entry name" value="ZF_RING_2"/>
    <property type="match status" value="1"/>
</dbReference>
<keyword evidence="2" id="KW-0812">Transmembrane</keyword>
<keyword evidence="5" id="KW-1185">Reference proteome</keyword>
<proteinExistence type="predicted"/>
<comment type="caution">
    <text evidence="4">The sequence shown here is derived from an EMBL/GenBank/DDBJ whole genome shotgun (WGS) entry which is preliminary data.</text>
</comment>
<dbReference type="PANTHER" id="PTHR46592:SF14">
    <property type="entry name" value="RING-TYPE DOMAIN-CONTAINING PROTEIN"/>
    <property type="match status" value="1"/>
</dbReference>
<sequence length="187" mass="20255">MISPGLSPPEPTSSRVGLGYGIAMAVSTLVLISAIMLASYACLRLRARPDTARPPSAASRHSPTSSSHAILPGPVMAKVCWPNTRAARYPKLVLGESRRLPRPNSSPCSICLADYEAKETIRCMPDCNHCFHVTCIDQWLRISPTCPICRSSPAPSAVGTPFCIHYLAFNLSSVYVEMAIALFLRPK</sequence>
<keyword evidence="1" id="KW-0479">Metal-binding</keyword>
<name>A0A9Q1GS51_9CARY</name>
<dbReference type="CDD" id="cd16461">
    <property type="entry name" value="RING-H2_EL5-like"/>
    <property type="match status" value="1"/>
</dbReference>
<dbReference type="Gene3D" id="3.30.40.10">
    <property type="entry name" value="Zinc/RING finger domain, C3HC4 (zinc finger)"/>
    <property type="match status" value="1"/>
</dbReference>
<evidence type="ECO:0000256" key="2">
    <source>
        <dbReference type="SAM" id="Phobius"/>
    </source>
</evidence>
<dbReference type="OrthoDB" id="8062037at2759"/>
<dbReference type="GO" id="GO:0016567">
    <property type="term" value="P:protein ubiquitination"/>
    <property type="evidence" value="ECO:0007669"/>
    <property type="project" value="InterPro"/>
</dbReference>
<gene>
    <name evidence="4" type="ORF">Cgig2_001690</name>
</gene>
<dbReference type="EMBL" id="JAKOGI010001917">
    <property type="protein sequence ID" value="KAJ8423623.1"/>
    <property type="molecule type" value="Genomic_DNA"/>
</dbReference>
<keyword evidence="1" id="KW-0863">Zinc-finger</keyword>
<dbReference type="InterPro" id="IPR044289">
    <property type="entry name" value="ATL67-70"/>
</dbReference>
<dbReference type="GO" id="GO:0016740">
    <property type="term" value="F:transferase activity"/>
    <property type="evidence" value="ECO:0007669"/>
    <property type="project" value="InterPro"/>
</dbReference>
<dbReference type="PANTHER" id="PTHR46592">
    <property type="entry name" value="RING-H2 FINGER PROTEIN ATL67"/>
    <property type="match status" value="1"/>
</dbReference>
<feature type="domain" description="RING-type" evidence="3">
    <location>
        <begin position="108"/>
        <end position="150"/>
    </location>
</feature>
<evidence type="ECO:0000313" key="5">
    <source>
        <dbReference type="Proteomes" id="UP001153076"/>
    </source>
</evidence>
<dbReference type="GO" id="GO:0008270">
    <property type="term" value="F:zinc ion binding"/>
    <property type="evidence" value="ECO:0007669"/>
    <property type="project" value="UniProtKB-KW"/>
</dbReference>